<dbReference type="Proteomes" id="UP000517252">
    <property type="component" value="Unassembled WGS sequence"/>
</dbReference>
<keyword evidence="1" id="KW-0723">Serine/threonine-protein kinase</keyword>
<dbReference type="Pfam" id="PF00023">
    <property type="entry name" value="Ank"/>
    <property type="match status" value="1"/>
</dbReference>
<keyword evidence="6" id="KW-0040">ANK repeat</keyword>
<dbReference type="InterPro" id="IPR000961">
    <property type="entry name" value="AGC-kinase_C"/>
</dbReference>
<evidence type="ECO:0000259" key="9">
    <source>
        <dbReference type="PROSITE" id="PS51285"/>
    </source>
</evidence>
<protein>
    <submittedName>
        <fullName evidence="10">Serine/threonine-protein kinase gad8</fullName>
    </submittedName>
</protein>
<dbReference type="PROSITE" id="PS50297">
    <property type="entry name" value="ANK_REP_REGION"/>
    <property type="match status" value="1"/>
</dbReference>
<dbReference type="PROSITE" id="PS50011">
    <property type="entry name" value="PROTEIN_KINASE_DOM"/>
    <property type="match status" value="1"/>
</dbReference>
<organism evidence="10 11">
    <name type="scientific">Trichoderma asperellum</name>
    <name type="common">Filamentous fungus</name>
    <dbReference type="NCBI Taxonomy" id="101201"/>
    <lineage>
        <taxon>Eukaryota</taxon>
        <taxon>Fungi</taxon>
        <taxon>Dikarya</taxon>
        <taxon>Ascomycota</taxon>
        <taxon>Pezizomycotina</taxon>
        <taxon>Sordariomycetes</taxon>
        <taxon>Hypocreomycetidae</taxon>
        <taxon>Hypocreales</taxon>
        <taxon>Hypocreaceae</taxon>
        <taxon>Trichoderma</taxon>
    </lineage>
</organism>
<dbReference type="SMART" id="SM00220">
    <property type="entry name" value="S_TKc"/>
    <property type="match status" value="1"/>
</dbReference>
<feature type="region of interest" description="Disordered" evidence="7">
    <location>
        <begin position="1"/>
        <end position="24"/>
    </location>
</feature>
<dbReference type="SUPFAM" id="SSF56112">
    <property type="entry name" value="Protein kinase-like (PK-like)"/>
    <property type="match status" value="1"/>
</dbReference>
<evidence type="ECO:0000256" key="2">
    <source>
        <dbReference type="ARBA" id="ARBA00022679"/>
    </source>
</evidence>
<keyword evidence="2" id="KW-0808">Transferase</keyword>
<feature type="domain" description="AGC-kinase C-terminal" evidence="9">
    <location>
        <begin position="420"/>
        <end position="497"/>
    </location>
</feature>
<evidence type="ECO:0000256" key="7">
    <source>
        <dbReference type="SAM" id="MobiDB-lite"/>
    </source>
</evidence>
<evidence type="ECO:0000256" key="3">
    <source>
        <dbReference type="ARBA" id="ARBA00022741"/>
    </source>
</evidence>
<feature type="domain" description="Protein kinase" evidence="8">
    <location>
        <begin position="161"/>
        <end position="419"/>
    </location>
</feature>
<evidence type="ECO:0000259" key="8">
    <source>
        <dbReference type="PROSITE" id="PS50011"/>
    </source>
</evidence>
<sequence>MAETEHSCRIDVPQPEETFPSPSRPGILTIILREGIGLSVPGSYKEHPDKKENRRNMPYAILDYDKSQKLAFSFKGTTQNPVWVSDTGPMPYGPLQYDEETLDFRESNWNFDVCRPAELAIYLYLRDSHTSSFRRNQDTFLGVARMEIDPSRASEISSQWLNVQHGTGQLRISLEYKGMKDQELGEADFEMRHVDQLVKKDTRQRYITRTIPVLRRPQNVNHSFIAPLSLTFQSQEGLNLLSPVINGGHLFHHLQRQQRFNLESAQFYAAEILCALEYLHDARGIYSWLKPRNVLLDSIEHVVLCGPGLFNPGIDGDRSSYGMPEYPSPEVLLNQGKPRAADWWTLGIFLYEMLTGLPLFFDKNTDEIRRKILGPEPFQISEVLPPTARDTITRLLEREPSHRLGAKGGASKVKEHPFFAGIDWVILLQRNYAPPFKPEFCLGNSDFPQHGVQEHAQLALQDRKEDTQLFSIEMLLKDPEPESNLSFESDDVAALTPESSQEKFVQEADNKSDDGWELVWKEDAPREIYFFHRATGNKKSIPARAMVSSKKKNGNDDDDDDDDDDAARSGGPSTSQKQDALEAALQAGHDHIVLQIISFTSPLEWSVDRKKLYLVRLMLNNGADVSFPGYGLQEGDQSGPVLVRAVATGDRKLVELLLQSSPDWVDLTRALGLAVDRRDGAMAQLLLANGARCDFQDEDRPLPHAPGSGCCFEDISQPEAFMPPLVRAVHRGDVSLVRLLLRNGANANAGYHDFHADLGVKYIKFSLLLAAGADISLAQPVWRVQGSGDISKENTRND</sequence>
<dbReference type="PANTHER" id="PTHR24351">
    <property type="entry name" value="RIBOSOMAL PROTEIN S6 KINASE"/>
    <property type="match status" value="1"/>
</dbReference>
<evidence type="ECO:0000256" key="1">
    <source>
        <dbReference type="ARBA" id="ARBA00022527"/>
    </source>
</evidence>
<comment type="caution">
    <text evidence="10">The sequence shown here is derived from an EMBL/GenBank/DDBJ whole genome shotgun (WGS) entry which is preliminary data.</text>
</comment>
<name>A0A6V8R0X8_TRIAP</name>
<evidence type="ECO:0000313" key="11">
    <source>
        <dbReference type="Proteomes" id="UP000517252"/>
    </source>
</evidence>
<feature type="region of interest" description="Disordered" evidence="7">
    <location>
        <begin position="541"/>
        <end position="579"/>
    </location>
</feature>
<keyword evidence="3" id="KW-0547">Nucleotide-binding</keyword>
<dbReference type="Gene3D" id="3.30.200.20">
    <property type="entry name" value="Phosphorylase Kinase, domain 1"/>
    <property type="match status" value="1"/>
</dbReference>
<dbReference type="SMART" id="SM00248">
    <property type="entry name" value="ANK"/>
    <property type="match status" value="3"/>
</dbReference>
<dbReference type="PROSITE" id="PS51285">
    <property type="entry name" value="AGC_KINASE_CTER"/>
    <property type="match status" value="1"/>
</dbReference>
<dbReference type="GO" id="GO:0005524">
    <property type="term" value="F:ATP binding"/>
    <property type="evidence" value="ECO:0007669"/>
    <property type="project" value="UniProtKB-KW"/>
</dbReference>
<dbReference type="Gene3D" id="1.25.40.20">
    <property type="entry name" value="Ankyrin repeat-containing domain"/>
    <property type="match status" value="1"/>
</dbReference>
<dbReference type="Pfam" id="PF00069">
    <property type="entry name" value="Pkinase"/>
    <property type="match status" value="1"/>
</dbReference>
<dbReference type="PROSITE" id="PS50088">
    <property type="entry name" value="ANK_REPEAT"/>
    <property type="match status" value="1"/>
</dbReference>
<proteinExistence type="predicted"/>
<dbReference type="Gene3D" id="2.60.40.150">
    <property type="entry name" value="C2 domain"/>
    <property type="match status" value="1"/>
</dbReference>
<dbReference type="InterPro" id="IPR035892">
    <property type="entry name" value="C2_domain_sf"/>
</dbReference>
<evidence type="ECO:0000313" key="10">
    <source>
        <dbReference type="EMBL" id="GFP57942.1"/>
    </source>
</evidence>
<evidence type="ECO:0000256" key="6">
    <source>
        <dbReference type="PROSITE-ProRule" id="PRU00023"/>
    </source>
</evidence>
<accession>A0A6V8R0X8</accession>
<dbReference type="CDD" id="cd11651">
    <property type="entry name" value="YPK1_N_like"/>
    <property type="match status" value="1"/>
</dbReference>
<keyword evidence="4 10" id="KW-0418">Kinase</keyword>
<dbReference type="InterPro" id="IPR036770">
    <property type="entry name" value="Ankyrin_rpt-contain_sf"/>
</dbReference>
<evidence type="ECO:0000256" key="4">
    <source>
        <dbReference type="ARBA" id="ARBA00022777"/>
    </source>
</evidence>
<gene>
    <name evidence="10" type="ORF">TASIC1_0009027900</name>
</gene>
<feature type="repeat" description="ANK" evidence="6">
    <location>
        <begin position="724"/>
        <end position="752"/>
    </location>
</feature>
<dbReference type="GO" id="GO:0004674">
    <property type="term" value="F:protein serine/threonine kinase activity"/>
    <property type="evidence" value="ECO:0007669"/>
    <property type="project" value="UniProtKB-KW"/>
</dbReference>
<dbReference type="Gene3D" id="1.10.510.10">
    <property type="entry name" value="Transferase(Phosphotransferase) domain 1"/>
    <property type="match status" value="1"/>
</dbReference>
<dbReference type="InterPro" id="IPR002110">
    <property type="entry name" value="Ankyrin_rpt"/>
</dbReference>
<feature type="compositionally biased region" description="Acidic residues" evidence="7">
    <location>
        <begin position="556"/>
        <end position="565"/>
    </location>
</feature>
<dbReference type="AlphaFoldDB" id="A0A6V8R0X8"/>
<dbReference type="EMBL" id="BLZH01000009">
    <property type="protein sequence ID" value="GFP57942.1"/>
    <property type="molecule type" value="Genomic_DNA"/>
</dbReference>
<dbReference type="InterPro" id="IPR000719">
    <property type="entry name" value="Prot_kinase_dom"/>
</dbReference>
<dbReference type="InterPro" id="IPR011009">
    <property type="entry name" value="Kinase-like_dom_sf"/>
</dbReference>
<dbReference type="SUPFAM" id="SSF48403">
    <property type="entry name" value="Ankyrin repeat"/>
    <property type="match status" value="1"/>
</dbReference>
<evidence type="ECO:0000256" key="5">
    <source>
        <dbReference type="ARBA" id="ARBA00022840"/>
    </source>
</evidence>
<keyword evidence="5" id="KW-0067">ATP-binding</keyword>
<dbReference type="OrthoDB" id="1278353at2759"/>
<reference evidence="10 11" key="1">
    <citation type="submission" date="2020-07" db="EMBL/GenBank/DDBJ databases">
        <title>Trichoderma asperellum IC-1 whole genome shotgun sequence.</title>
        <authorList>
            <person name="Kanamasa S."/>
            <person name="Takahashi H."/>
        </authorList>
    </citation>
    <scope>NUCLEOTIDE SEQUENCE [LARGE SCALE GENOMIC DNA]</scope>
    <source>
        <strain evidence="10 11">IC-1</strain>
    </source>
</reference>